<keyword evidence="1" id="KW-0732">Signal</keyword>
<protein>
    <recommendedName>
        <fullName evidence="4">Secreted protein</fullName>
    </recommendedName>
</protein>
<keyword evidence="3" id="KW-1185">Reference proteome</keyword>
<gene>
    <name evidence="2" type="ORF">GCM10022233_65150</name>
</gene>
<name>A0ABP7VYK0_9ACTN</name>
<feature type="chain" id="PRO_5046729021" description="Secreted protein" evidence="1">
    <location>
        <begin position="26"/>
        <end position="111"/>
    </location>
</feature>
<dbReference type="EMBL" id="BAAAZY010000021">
    <property type="protein sequence ID" value="GAA4077212.1"/>
    <property type="molecule type" value="Genomic_DNA"/>
</dbReference>
<evidence type="ECO:0000313" key="3">
    <source>
        <dbReference type="Proteomes" id="UP001499984"/>
    </source>
</evidence>
<organism evidence="2 3">
    <name type="scientific">Streptomyces shaanxiensis</name>
    <dbReference type="NCBI Taxonomy" id="653357"/>
    <lineage>
        <taxon>Bacteria</taxon>
        <taxon>Bacillati</taxon>
        <taxon>Actinomycetota</taxon>
        <taxon>Actinomycetes</taxon>
        <taxon>Kitasatosporales</taxon>
        <taxon>Streptomycetaceae</taxon>
        <taxon>Streptomyces</taxon>
    </lineage>
</organism>
<evidence type="ECO:0000256" key="1">
    <source>
        <dbReference type="SAM" id="SignalP"/>
    </source>
</evidence>
<sequence length="111" mass="11050">MPKKFAVITALALSTVVAGAGIASAGEYDGNGKTTTVKGGEGFSSAPVVVNAPQQGVLIVNGTLVDGRCLAPWSNGSVLGGVVATNSHYASCNTGTVNQQQAGHYKGGLLF</sequence>
<dbReference type="Proteomes" id="UP001499984">
    <property type="component" value="Unassembled WGS sequence"/>
</dbReference>
<proteinExistence type="predicted"/>
<dbReference type="RefSeq" id="WP_345018207.1">
    <property type="nucleotide sequence ID" value="NZ_BAAAZY010000021.1"/>
</dbReference>
<evidence type="ECO:0000313" key="2">
    <source>
        <dbReference type="EMBL" id="GAA4077212.1"/>
    </source>
</evidence>
<evidence type="ECO:0008006" key="4">
    <source>
        <dbReference type="Google" id="ProtNLM"/>
    </source>
</evidence>
<accession>A0ABP7VYK0</accession>
<reference evidence="3" key="1">
    <citation type="journal article" date="2019" name="Int. J. Syst. Evol. Microbiol.">
        <title>The Global Catalogue of Microorganisms (GCM) 10K type strain sequencing project: providing services to taxonomists for standard genome sequencing and annotation.</title>
        <authorList>
            <consortium name="The Broad Institute Genomics Platform"/>
            <consortium name="The Broad Institute Genome Sequencing Center for Infectious Disease"/>
            <person name="Wu L."/>
            <person name="Ma J."/>
        </authorList>
    </citation>
    <scope>NUCLEOTIDE SEQUENCE [LARGE SCALE GENOMIC DNA]</scope>
    <source>
        <strain evidence="3">JCM 16925</strain>
    </source>
</reference>
<comment type="caution">
    <text evidence="2">The sequence shown here is derived from an EMBL/GenBank/DDBJ whole genome shotgun (WGS) entry which is preliminary data.</text>
</comment>
<feature type="signal peptide" evidence="1">
    <location>
        <begin position="1"/>
        <end position="25"/>
    </location>
</feature>